<feature type="region of interest" description="Disordered" evidence="9">
    <location>
        <begin position="442"/>
        <end position="496"/>
    </location>
</feature>
<dbReference type="GO" id="GO:0071038">
    <property type="term" value="P:TRAMP-dependent tRNA surveillance pathway"/>
    <property type="evidence" value="ECO:0007669"/>
    <property type="project" value="TreeGrafter"/>
</dbReference>
<dbReference type="GO" id="GO:0071036">
    <property type="term" value="P:nuclear polyadenylation-dependent snoRNA catabolic process"/>
    <property type="evidence" value="ECO:0007669"/>
    <property type="project" value="TreeGrafter"/>
</dbReference>
<keyword evidence="7" id="KW-0539">Nucleus</keyword>
<dbReference type="GO" id="GO:0071037">
    <property type="term" value="P:nuclear polyadenylation-dependent snRNA catabolic process"/>
    <property type="evidence" value="ECO:0007669"/>
    <property type="project" value="TreeGrafter"/>
</dbReference>
<dbReference type="GO" id="GO:0071031">
    <property type="term" value="P:nuclear mRNA surveillance of mRNA 3'-end processing"/>
    <property type="evidence" value="ECO:0007669"/>
    <property type="project" value="TreeGrafter"/>
</dbReference>
<gene>
    <name evidence="11" type="ORF">E3P99_01684</name>
</gene>
<dbReference type="InterPro" id="IPR051644">
    <property type="entry name" value="TRAMP_AT-DNA-binding"/>
</dbReference>
<dbReference type="GO" id="GO:0003723">
    <property type="term" value="F:RNA binding"/>
    <property type="evidence" value="ECO:0007669"/>
    <property type="project" value="TreeGrafter"/>
</dbReference>
<feature type="region of interest" description="Disordered" evidence="9">
    <location>
        <begin position="1"/>
        <end position="51"/>
    </location>
</feature>
<dbReference type="SUPFAM" id="SSF57756">
    <property type="entry name" value="Retrovirus zinc finger-like domains"/>
    <property type="match status" value="1"/>
</dbReference>
<keyword evidence="5 8" id="KW-0863">Zinc-finger</keyword>
<evidence type="ECO:0000259" key="10">
    <source>
        <dbReference type="PROSITE" id="PS50158"/>
    </source>
</evidence>
<evidence type="ECO:0000313" key="12">
    <source>
        <dbReference type="Proteomes" id="UP000310189"/>
    </source>
</evidence>
<dbReference type="InterPro" id="IPR001878">
    <property type="entry name" value="Znf_CCHC"/>
</dbReference>
<comment type="caution">
    <text evidence="11">The sequence shown here is derived from an EMBL/GenBank/DDBJ whole genome shotgun (WGS) entry which is preliminary data.</text>
</comment>
<evidence type="ECO:0000256" key="1">
    <source>
        <dbReference type="ARBA" id="ARBA00004123"/>
    </source>
</evidence>
<dbReference type="GO" id="GO:0008270">
    <property type="term" value="F:zinc ion binding"/>
    <property type="evidence" value="ECO:0007669"/>
    <property type="project" value="UniProtKB-KW"/>
</dbReference>
<keyword evidence="3" id="KW-0479">Metal-binding</keyword>
<feature type="compositionally biased region" description="Basic and acidic residues" evidence="9">
    <location>
        <begin position="329"/>
        <end position="344"/>
    </location>
</feature>
<protein>
    <recommendedName>
        <fullName evidence="10">CCHC-type domain-containing protein</fullName>
    </recommendedName>
</protein>
<dbReference type="Pfam" id="PF00098">
    <property type="entry name" value="zf-CCHC"/>
    <property type="match status" value="2"/>
</dbReference>
<feature type="compositionally biased region" description="Basic and acidic residues" evidence="9">
    <location>
        <begin position="486"/>
        <end position="496"/>
    </location>
</feature>
<proteinExistence type="predicted"/>
<evidence type="ECO:0000256" key="3">
    <source>
        <dbReference type="ARBA" id="ARBA00022723"/>
    </source>
</evidence>
<evidence type="ECO:0000256" key="9">
    <source>
        <dbReference type="SAM" id="MobiDB-lite"/>
    </source>
</evidence>
<dbReference type="GO" id="GO:0071039">
    <property type="term" value="P:nuclear polyadenylation-dependent CUT catabolic process"/>
    <property type="evidence" value="ECO:0007669"/>
    <property type="project" value="TreeGrafter"/>
</dbReference>
<evidence type="ECO:0000256" key="5">
    <source>
        <dbReference type="ARBA" id="ARBA00022771"/>
    </source>
</evidence>
<feature type="region of interest" description="Disordered" evidence="9">
    <location>
        <begin position="307"/>
        <end position="416"/>
    </location>
</feature>
<evidence type="ECO:0000256" key="8">
    <source>
        <dbReference type="PROSITE-ProRule" id="PRU00047"/>
    </source>
</evidence>
<dbReference type="GO" id="GO:0031499">
    <property type="term" value="C:TRAMP complex"/>
    <property type="evidence" value="ECO:0007669"/>
    <property type="project" value="TreeGrafter"/>
</dbReference>
<name>A0A4T0FPR0_9BASI</name>
<accession>A0A4T0FPR0</accession>
<dbReference type="OrthoDB" id="7608935at2759"/>
<dbReference type="SMART" id="SM00343">
    <property type="entry name" value="ZnF_C2HC"/>
    <property type="match status" value="4"/>
</dbReference>
<dbReference type="GO" id="GO:0006397">
    <property type="term" value="P:mRNA processing"/>
    <property type="evidence" value="ECO:0007669"/>
    <property type="project" value="UniProtKB-KW"/>
</dbReference>
<dbReference type="EMBL" id="SPNW01000021">
    <property type="protein sequence ID" value="TIA90210.1"/>
    <property type="molecule type" value="Genomic_DNA"/>
</dbReference>
<evidence type="ECO:0000256" key="7">
    <source>
        <dbReference type="ARBA" id="ARBA00023242"/>
    </source>
</evidence>
<dbReference type="PANTHER" id="PTHR46543">
    <property type="entry name" value="ZINC FINGER CCHC DOMAIN-CONTAINING PROTEIN 7"/>
    <property type="match status" value="1"/>
</dbReference>
<feature type="domain" description="CCHC-type" evidence="10">
    <location>
        <begin position="249"/>
        <end position="262"/>
    </location>
</feature>
<keyword evidence="2" id="KW-0507">mRNA processing</keyword>
<reference evidence="11 12" key="1">
    <citation type="submission" date="2019-03" db="EMBL/GenBank/DDBJ databases">
        <title>Sequencing 23 genomes of Wallemia ichthyophaga.</title>
        <authorList>
            <person name="Gostincar C."/>
        </authorList>
    </citation>
    <scope>NUCLEOTIDE SEQUENCE [LARGE SCALE GENOMIC DNA]</scope>
    <source>
        <strain evidence="11 12">EXF-5753</strain>
    </source>
</reference>
<dbReference type="PANTHER" id="PTHR46543:SF1">
    <property type="entry name" value="ZINC FINGER CCHC DOMAIN-CONTAINING PROTEIN 7"/>
    <property type="match status" value="1"/>
</dbReference>
<feature type="compositionally biased region" description="Gly residues" evidence="9">
    <location>
        <begin position="390"/>
        <end position="400"/>
    </location>
</feature>
<keyword evidence="6" id="KW-0862">Zinc</keyword>
<evidence type="ECO:0000313" key="11">
    <source>
        <dbReference type="EMBL" id="TIA90210.1"/>
    </source>
</evidence>
<dbReference type="Gene3D" id="4.10.60.10">
    <property type="entry name" value="Zinc finger, CCHC-type"/>
    <property type="match status" value="2"/>
</dbReference>
<keyword evidence="12" id="KW-1185">Reference proteome</keyword>
<feature type="compositionally biased region" description="Basic and acidic residues" evidence="9">
    <location>
        <begin position="26"/>
        <end position="41"/>
    </location>
</feature>
<feature type="compositionally biased region" description="Basic and acidic residues" evidence="9">
    <location>
        <begin position="1"/>
        <end position="10"/>
    </location>
</feature>
<evidence type="ECO:0000256" key="2">
    <source>
        <dbReference type="ARBA" id="ARBA00022664"/>
    </source>
</evidence>
<organism evidence="11 12">
    <name type="scientific">Wallemia hederae</name>
    <dbReference type="NCBI Taxonomy" id="1540922"/>
    <lineage>
        <taxon>Eukaryota</taxon>
        <taxon>Fungi</taxon>
        <taxon>Dikarya</taxon>
        <taxon>Basidiomycota</taxon>
        <taxon>Wallemiomycotina</taxon>
        <taxon>Wallemiomycetes</taxon>
        <taxon>Wallemiales</taxon>
        <taxon>Wallemiaceae</taxon>
        <taxon>Wallemia</taxon>
    </lineage>
</organism>
<feature type="compositionally biased region" description="Basic residues" evidence="9">
    <location>
        <begin position="369"/>
        <end position="378"/>
    </location>
</feature>
<dbReference type="PROSITE" id="PS50158">
    <property type="entry name" value="ZF_CCHC"/>
    <property type="match status" value="2"/>
</dbReference>
<sequence>MAKSSNKGDEDGGEDQLFFVDTQPDEQAHTAIDDDKSKTKDGDDDGDKEQLALPEYINVNLDDPADTQNHRIRVLDGDEKDYTENDSDFVDIDQHGAGPARYFQEEVNKHEYTVCRTCKQTGHLSKDCPHMICLTCGAVDEHRERDCPISLICYNCGGRGHFARVELHNTEAERLKAQLSQMRLAEPSDAGVYDAITVSLSHTRAQACLTLWRIYQYVDAKDFDNKGKAESNNDAELKEVQQIRAEMWCYNCANPGHLGDDCGERRGCPIPLIEPSAFSEQNLTSGPFKNALLGGKKGKSNAARRAKQLDKASGYPSNARIPDRGGPGFEKKRKEKEHLKRLADESSDDSDDYDRFLAELNGIGDGPSKKSRKNRPGQRQRDDLRRKGGRSSGGESGGSGHYSRSSYGRHDADSDRDSLLNSRRRCAVHTNLCLSRLSLRGLKSSEARGTPTDPNRLVAGPRGEVDMAGVEGKERKGKERKGKERKGKEHCISSTT</sequence>
<evidence type="ECO:0000256" key="4">
    <source>
        <dbReference type="ARBA" id="ARBA00022737"/>
    </source>
</evidence>
<dbReference type="Proteomes" id="UP000310189">
    <property type="component" value="Unassembled WGS sequence"/>
</dbReference>
<dbReference type="GO" id="GO:0071035">
    <property type="term" value="P:nuclear polyadenylation-dependent rRNA catabolic process"/>
    <property type="evidence" value="ECO:0007669"/>
    <property type="project" value="TreeGrafter"/>
</dbReference>
<feature type="domain" description="CCHC-type" evidence="10">
    <location>
        <begin position="115"/>
        <end position="129"/>
    </location>
</feature>
<dbReference type="AlphaFoldDB" id="A0A4T0FPR0"/>
<evidence type="ECO:0000256" key="6">
    <source>
        <dbReference type="ARBA" id="ARBA00022833"/>
    </source>
</evidence>
<comment type="subcellular location">
    <subcellularLocation>
        <location evidence="1">Nucleus</location>
    </subcellularLocation>
</comment>
<dbReference type="InterPro" id="IPR036875">
    <property type="entry name" value="Znf_CCHC_sf"/>
</dbReference>
<keyword evidence="4" id="KW-0677">Repeat</keyword>